<dbReference type="NCBIfam" id="TIGR03779">
    <property type="entry name" value="Bac_Flav_CT_M"/>
    <property type="match status" value="1"/>
</dbReference>
<evidence type="ECO:0000313" key="4">
    <source>
        <dbReference type="Proteomes" id="UP001336835"/>
    </source>
</evidence>
<dbReference type="EMBL" id="JAZDQT010000002">
    <property type="protein sequence ID" value="MEE1946399.1"/>
    <property type="molecule type" value="Genomic_DNA"/>
</dbReference>
<feature type="region of interest" description="Disordered" evidence="1">
    <location>
        <begin position="138"/>
        <end position="157"/>
    </location>
</feature>
<dbReference type="Proteomes" id="UP001336835">
    <property type="component" value="Unassembled WGS sequence"/>
</dbReference>
<feature type="region of interest" description="Disordered" evidence="1">
    <location>
        <begin position="80"/>
        <end position="106"/>
    </location>
</feature>
<evidence type="ECO:0000256" key="1">
    <source>
        <dbReference type="SAM" id="MobiDB-lite"/>
    </source>
</evidence>
<feature type="region of interest" description="Disordered" evidence="1">
    <location>
        <begin position="205"/>
        <end position="229"/>
    </location>
</feature>
<proteinExistence type="predicted"/>
<name>A0ABU7IAL1_9SPHI</name>
<sequence length="434" mass="46373">MKTPSEQFLRKRKFLLVLPFLALPFITLAFWALGGGKATPALQNNEQKLNSTLPGAQLGADGPLDKMSLYNQAAKDSLALRDRGQADPYGRSDDADTGSSTDPAFDAHIRAFDPGASAGLKTGSDPNELRVRARLAELERTLSQPPPPASVAAYPGGYRADPGMGRELDRLEQLMQQMSPSSAADPEMQQLGSMLEQIQDIQDPARAKEKLRQQSQRNRGRVYPVSKPPAENVTTLIPRAEGGNMGTGNQPIPVTGYPANNGFYTIEPLPSAMDTLMQTAIPAVVNETQTLVSGGTVKMRLVEDIFVNGVLIPSGSFVSGQCSIDGERLKIEVTAIRYGKSLFPVSMSCYDPDGIEGIRIPGALSRDAAKEGADRALQSVQLLSLDPSIGAQAAGAGVEVAKGLFGKKAKLIRVTVKAGHPVLLMDQKARQALQ</sequence>
<feature type="domain" description="Conjugative transposon TraM C-terminal" evidence="2">
    <location>
        <begin position="281"/>
        <end position="424"/>
    </location>
</feature>
<comment type="caution">
    <text evidence="3">The sequence shown here is derived from an EMBL/GenBank/DDBJ whole genome shotgun (WGS) entry which is preliminary data.</text>
</comment>
<evidence type="ECO:0000259" key="2">
    <source>
        <dbReference type="Pfam" id="PF12508"/>
    </source>
</evidence>
<dbReference type="InterPro" id="IPR055407">
    <property type="entry name" value="TraM_C"/>
</dbReference>
<accession>A0ABU7IAL1</accession>
<gene>
    <name evidence="3" type="primary">traM</name>
    <name evidence="3" type="ORF">VRU48_14845</name>
</gene>
<keyword evidence="4" id="KW-1185">Reference proteome</keyword>
<reference evidence="3 4" key="1">
    <citation type="submission" date="2024-01" db="EMBL/GenBank/DDBJ databases">
        <title>Pedobacter sp. nov., isolated from fresh soil.</title>
        <authorList>
            <person name="Le N.T.T."/>
        </authorList>
    </citation>
    <scope>NUCLEOTIDE SEQUENCE [LARGE SCALE GENOMIC DNA]</scope>
    <source>
        <strain evidence="3 4">KR3-3</strain>
    </source>
</reference>
<evidence type="ECO:0000313" key="3">
    <source>
        <dbReference type="EMBL" id="MEE1946399.1"/>
    </source>
</evidence>
<organism evidence="3 4">
    <name type="scientific">Pedobacter albus</name>
    <dbReference type="NCBI Taxonomy" id="3113905"/>
    <lineage>
        <taxon>Bacteria</taxon>
        <taxon>Pseudomonadati</taxon>
        <taxon>Bacteroidota</taxon>
        <taxon>Sphingobacteriia</taxon>
        <taxon>Sphingobacteriales</taxon>
        <taxon>Sphingobacteriaceae</taxon>
        <taxon>Pedobacter</taxon>
    </lineage>
</organism>
<dbReference type="InterPro" id="IPR022187">
    <property type="entry name" value="Conjug_transposon_TraM"/>
</dbReference>
<feature type="compositionally biased region" description="Basic and acidic residues" evidence="1">
    <location>
        <begin position="80"/>
        <end position="94"/>
    </location>
</feature>
<protein>
    <submittedName>
        <fullName evidence="3">Conjugative transposon protein TraM</fullName>
    </submittedName>
</protein>
<dbReference type="Pfam" id="PF12508">
    <property type="entry name" value="Transposon_TraM"/>
    <property type="match status" value="1"/>
</dbReference>
<dbReference type="RefSeq" id="WP_330108699.1">
    <property type="nucleotide sequence ID" value="NZ_JAZDQT010000002.1"/>
</dbReference>